<sequence>MRVAIVGAGSWGTALAQSLSTAGCDVRLWARDPDVATALRSSRRHPWALPGIALNADVDVDDELEPALAQAAVVILAVPSHGMRDIAVATKPWLGDAHVVSAAKGFELETGLTMTAVLTDVLAGRPTSVAALSGPNIAIEVARGLPAATVIATVDGHAAETVRDGCNGGSLRFYSSDDVVGVEYAGALKNVVAIAAGVCDGIGAGDNGKAAVITRGLAEIARLGIRAGARGLTFAGLAGLGDCVVTCASPHSRNRGLGEAIGRGMPPADAIAASQMVVEGVNATRAALLLAETHGVDMPIAREIHEILFAGKSVAAALNDLMTRGAGNELRGLDIGEPGAGSRI</sequence>
<gene>
    <name evidence="8" type="primary">gpsA</name>
    <name evidence="17" type="ORF">DLM65_00465</name>
    <name evidence="16" type="ORF">JF886_10435</name>
</gene>
<feature type="binding site" evidence="10">
    <location>
        <position position="104"/>
    </location>
    <ligand>
        <name>substrate</name>
    </ligand>
</feature>
<dbReference type="GO" id="GO:0047952">
    <property type="term" value="F:glycerol-3-phosphate dehydrogenase [NAD(P)+] activity"/>
    <property type="evidence" value="ECO:0007669"/>
    <property type="project" value="UniProtKB-UniRule"/>
</dbReference>
<dbReference type="PRINTS" id="PR00077">
    <property type="entry name" value="GPDHDRGNASE"/>
</dbReference>
<feature type="binding site" evidence="8">
    <location>
        <position position="10"/>
    </location>
    <ligand>
        <name>NADPH</name>
        <dbReference type="ChEBI" id="CHEBI:57783"/>
    </ligand>
</feature>
<feature type="binding site" evidence="8">
    <location>
        <position position="31"/>
    </location>
    <ligand>
        <name>NADPH</name>
        <dbReference type="ChEBI" id="CHEBI:57783"/>
    </ligand>
</feature>
<reference evidence="17 18" key="1">
    <citation type="journal article" date="2017" name="Nature">
        <title>Atmospheric trace gases support primary production in Antarctic desert surface soil.</title>
        <authorList>
            <person name="Ji M."/>
            <person name="Greening C."/>
            <person name="Vanwonterghem I."/>
            <person name="Carere C.R."/>
            <person name="Bay S.K."/>
            <person name="Steen J.A."/>
            <person name="Montgomery K."/>
            <person name="Lines T."/>
            <person name="Beardall J."/>
            <person name="van Dorst J."/>
            <person name="Snape I."/>
            <person name="Stott M.B."/>
            <person name="Hugenholtz P."/>
            <person name="Ferrari B.C."/>
        </authorList>
    </citation>
    <scope>NUCLEOTIDE SEQUENCE [LARGE SCALE GENOMIC DNA]</scope>
    <source>
        <strain evidence="17">RRmetagenome_bin12</strain>
    </source>
</reference>
<feature type="binding site" evidence="8">
    <location>
        <position position="11"/>
    </location>
    <ligand>
        <name>NADPH</name>
        <dbReference type="ChEBI" id="CHEBI:57783"/>
    </ligand>
</feature>
<dbReference type="NCBIfam" id="NF000940">
    <property type="entry name" value="PRK00094.1-2"/>
    <property type="match status" value="1"/>
</dbReference>
<keyword evidence="4 8" id="KW-0520">NAD</keyword>
<keyword evidence="8" id="KW-0521">NADP</keyword>
<evidence type="ECO:0000256" key="5">
    <source>
        <dbReference type="ARBA" id="ARBA00023098"/>
    </source>
</evidence>
<comment type="catalytic activity">
    <reaction evidence="8">
        <text>sn-glycerol 3-phosphate + NAD(+) = dihydroxyacetone phosphate + NADH + H(+)</text>
        <dbReference type="Rhea" id="RHEA:11092"/>
        <dbReference type="ChEBI" id="CHEBI:15378"/>
        <dbReference type="ChEBI" id="CHEBI:57540"/>
        <dbReference type="ChEBI" id="CHEBI:57597"/>
        <dbReference type="ChEBI" id="CHEBI:57642"/>
        <dbReference type="ChEBI" id="CHEBI:57945"/>
        <dbReference type="EC" id="1.1.1.94"/>
    </reaction>
</comment>
<evidence type="ECO:0000313" key="17">
    <source>
        <dbReference type="EMBL" id="PZR84233.1"/>
    </source>
</evidence>
<feature type="binding site" evidence="8">
    <location>
        <position position="134"/>
    </location>
    <ligand>
        <name>sn-glycerol 3-phosphate</name>
        <dbReference type="ChEBI" id="CHEBI:57597"/>
    </ligand>
</feature>
<evidence type="ECO:0000256" key="12">
    <source>
        <dbReference type="RuleBase" id="RU000437"/>
    </source>
</evidence>
<dbReference type="GO" id="GO:0006650">
    <property type="term" value="P:glycerophospholipid metabolic process"/>
    <property type="evidence" value="ECO:0007669"/>
    <property type="project" value="UniProtKB-UniRule"/>
</dbReference>
<feature type="binding site" evidence="8">
    <location>
        <position position="277"/>
    </location>
    <ligand>
        <name>NADPH</name>
        <dbReference type="ChEBI" id="CHEBI:57783"/>
    </ligand>
</feature>
<evidence type="ECO:0000313" key="18">
    <source>
        <dbReference type="Proteomes" id="UP000248724"/>
    </source>
</evidence>
<dbReference type="GO" id="GO:0051287">
    <property type="term" value="F:NAD binding"/>
    <property type="evidence" value="ECO:0007669"/>
    <property type="project" value="InterPro"/>
</dbReference>
<feature type="binding site" evidence="8">
    <location>
        <position position="138"/>
    </location>
    <ligand>
        <name>NADPH</name>
        <dbReference type="ChEBI" id="CHEBI:57783"/>
    </ligand>
</feature>
<dbReference type="GO" id="GO:0046167">
    <property type="term" value="P:glycerol-3-phosphate biosynthetic process"/>
    <property type="evidence" value="ECO:0007669"/>
    <property type="project" value="UniProtKB-UniRule"/>
</dbReference>
<dbReference type="InterPro" id="IPR008927">
    <property type="entry name" value="6-PGluconate_DH-like_C_sf"/>
</dbReference>
<accession>A0A2W5ZFS8</accession>
<keyword evidence="7 8" id="KW-1208">Phospholipid metabolism</keyword>
<dbReference type="GO" id="GO:0005975">
    <property type="term" value="P:carbohydrate metabolic process"/>
    <property type="evidence" value="ECO:0007669"/>
    <property type="project" value="InterPro"/>
</dbReference>
<evidence type="ECO:0000256" key="11">
    <source>
        <dbReference type="PIRSR" id="PIRSR000114-3"/>
    </source>
</evidence>
<accession>A0A934K1R2</accession>
<feature type="binding site" evidence="8">
    <location>
        <position position="189"/>
    </location>
    <ligand>
        <name>sn-glycerol 3-phosphate</name>
        <dbReference type="ChEBI" id="CHEBI:57597"/>
    </ligand>
</feature>
<evidence type="ECO:0000256" key="10">
    <source>
        <dbReference type="PIRSR" id="PIRSR000114-2"/>
    </source>
</evidence>
<feature type="binding site" evidence="8">
    <location>
        <position position="253"/>
    </location>
    <ligand>
        <name>sn-glycerol 3-phosphate</name>
        <dbReference type="ChEBI" id="CHEBI:57597"/>
    </ligand>
</feature>
<dbReference type="EC" id="1.1.1.94" evidence="8"/>
<dbReference type="PIRSF" id="PIRSF000114">
    <property type="entry name" value="Glycerol-3-P_dh"/>
    <property type="match status" value="1"/>
</dbReference>
<proteinExistence type="inferred from homology"/>
<feature type="domain" description="Glycerol-3-phosphate dehydrogenase NAD-dependent N-terminal" evidence="14">
    <location>
        <begin position="3"/>
        <end position="156"/>
    </location>
</feature>
<keyword evidence="5 8" id="KW-0443">Lipid metabolism</keyword>
<dbReference type="SUPFAM" id="SSF51735">
    <property type="entry name" value="NAD(P)-binding Rossmann-fold domains"/>
    <property type="match status" value="1"/>
</dbReference>
<evidence type="ECO:0000256" key="13">
    <source>
        <dbReference type="RuleBase" id="RU000439"/>
    </source>
</evidence>
<dbReference type="InterPro" id="IPR011128">
    <property type="entry name" value="G3P_DH_NAD-dep_N"/>
</dbReference>
<dbReference type="GO" id="GO:0008654">
    <property type="term" value="P:phospholipid biosynthetic process"/>
    <property type="evidence" value="ECO:0007669"/>
    <property type="project" value="UniProtKB-KW"/>
</dbReference>
<protein>
    <recommendedName>
        <fullName evidence="8">Glycerol-3-phosphate dehydrogenase [NAD(P)+]</fullName>
        <ecNumber evidence="8">1.1.1.94</ecNumber>
    </recommendedName>
    <alternativeName>
        <fullName evidence="8">NAD(P)(+)-dependent glycerol-3-phosphate dehydrogenase</fullName>
    </alternativeName>
    <alternativeName>
        <fullName evidence="8">NAD(P)H-dependent dihydroxyacetone-phosphate reductase</fullName>
    </alternativeName>
</protein>
<dbReference type="NCBIfam" id="NF000942">
    <property type="entry name" value="PRK00094.1-4"/>
    <property type="match status" value="1"/>
</dbReference>
<feature type="domain" description="Glycerol-3-phosphate dehydrogenase NAD-dependent C-terminal" evidence="15">
    <location>
        <begin position="178"/>
        <end position="318"/>
    </location>
</feature>
<name>A0A2W5ZFS8_9BACT</name>
<dbReference type="Proteomes" id="UP000606991">
    <property type="component" value="Unassembled WGS sequence"/>
</dbReference>
<keyword evidence="2 8" id="KW-0444">Lipid biosynthesis</keyword>
<evidence type="ECO:0000256" key="3">
    <source>
        <dbReference type="ARBA" id="ARBA00023002"/>
    </source>
</evidence>
<dbReference type="RefSeq" id="WP_337312199.1">
    <property type="nucleotide sequence ID" value="NZ_JAEKNS010000109.1"/>
</dbReference>
<comment type="subcellular location">
    <subcellularLocation>
        <location evidence="8">Cytoplasm</location>
    </subcellularLocation>
</comment>
<dbReference type="PANTHER" id="PTHR11728:SF1">
    <property type="entry name" value="GLYCEROL-3-PHOSPHATE DEHYDROGENASE [NAD(+)] 2, CHLOROPLASTIC"/>
    <property type="match status" value="1"/>
</dbReference>
<feature type="binding site" evidence="10">
    <location>
        <begin position="253"/>
        <end position="254"/>
    </location>
    <ligand>
        <name>substrate</name>
    </ligand>
</feature>
<feature type="binding site" evidence="8">
    <location>
        <position position="254"/>
    </location>
    <ligand>
        <name>sn-glycerol 3-phosphate</name>
        <dbReference type="ChEBI" id="CHEBI:57597"/>
    </ligand>
</feature>
<dbReference type="FunFam" id="1.10.1040.10:FF:000001">
    <property type="entry name" value="Glycerol-3-phosphate dehydrogenase [NAD(P)+]"/>
    <property type="match status" value="1"/>
</dbReference>
<reference evidence="17" key="2">
    <citation type="submission" date="2018-05" db="EMBL/GenBank/DDBJ databases">
        <authorList>
            <person name="Ferrari B."/>
        </authorList>
    </citation>
    <scope>NUCLEOTIDE SEQUENCE</scope>
    <source>
        <strain evidence="17">RRmetagenome_bin12</strain>
    </source>
</reference>
<comment type="function">
    <text evidence="8">Catalyzes the reduction of the glycolytic intermediate dihydroxyacetone phosphate (DHAP) to sn-glycerol 3-phosphate (G3P), the key precursor for phospholipid synthesis.</text>
</comment>
<evidence type="ECO:0000256" key="2">
    <source>
        <dbReference type="ARBA" id="ARBA00022516"/>
    </source>
</evidence>
<dbReference type="PROSITE" id="PS00957">
    <property type="entry name" value="NAD_G3PDH"/>
    <property type="match status" value="1"/>
</dbReference>
<dbReference type="InterPro" id="IPR006168">
    <property type="entry name" value="G3P_DH_NAD-dep"/>
</dbReference>
<evidence type="ECO:0000256" key="7">
    <source>
        <dbReference type="ARBA" id="ARBA00023264"/>
    </source>
</evidence>
<dbReference type="Gene3D" id="1.10.1040.10">
    <property type="entry name" value="N-(1-d-carboxylethyl)-l-norvaline Dehydrogenase, domain 2"/>
    <property type="match status" value="1"/>
</dbReference>
<feature type="binding site" evidence="8">
    <location>
        <position position="252"/>
    </location>
    <ligand>
        <name>sn-glycerol 3-phosphate</name>
        <dbReference type="ChEBI" id="CHEBI:57597"/>
    </ligand>
</feature>
<dbReference type="PROSITE" id="PS51257">
    <property type="entry name" value="PROKAR_LIPOPROTEIN"/>
    <property type="match status" value="1"/>
</dbReference>
<feature type="binding site" evidence="11">
    <location>
        <position position="138"/>
    </location>
    <ligand>
        <name>NAD(+)</name>
        <dbReference type="ChEBI" id="CHEBI:57540"/>
    </ligand>
</feature>
<dbReference type="EMBL" id="QHBU01000008">
    <property type="protein sequence ID" value="PZR84233.1"/>
    <property type="molecule type" value="Genomic_DNA"/>
</dbReference>
<evidence type="ECO:0000256" key="9">
    <source>
        <dbReference type="PIRSR" id="PIRSR000114-1"/>
    </source>
</evidence>
<evidence type="ECO:0000259" key="14">
    <source>
        <dbReference type="Pfam" id="PF01210"/>
    </source>
</evidence>
<keyword evidence="3 8" id="KW-0560">Oxidoreductase</keyword>
<comment type="similarity">
    <text evidence="1 8 12">Belongs to the NAD-dependent glycerol-3-phosphate dehydrogenase family.</text>
</comment>
<dbReference type="Pfam" id="PF01210">
    <property type="entry name" value="NAD_Gly3P_dh_N"/>
    <property type="match status" value="1"/>
</dbReference>
<dbReference type="InterPro" id="IPR013328">
    <property type="entry name" value="6PGD_dom2"/>
</dbReference>
<dbReference type="PANTHER" id="PTHR11728">
    <property type="entry name" value="GLYCEROL-3-PHOSPHATE DEHYDROGENASE"/>
    <property type="match status" value="1"/>
</dbReference>
<feature type="active site" description="Proton acceptor" evidence="8 9">
    <location>
        <position position="189"/>
    </location>
</feature>
<dbReference type="AlphaFoldDB" id="A0A2W5ZFS8"/>
<feature type="binding site" evidence="8">
    <location>
        <position position="279"/>
    </location>
    <ligand>
        <name>NADPH</name>
        <dbReference type="ChEBI" id="CHEBI:57783"/>
    </ligand>
</feature>
<dbReference type="GO" id="GO:0046168">
    <property type="term" value="P:glycerol-3-phosphate catabolic process"/>
    <property type="evidence" value="ECO:0007669"/>
    <property type="project" value="InterPro"/>
</dbReference>
<reference evidence="16 19" key="3">
    <citation type="submission" date="2020-10" db="EMBL/GenBank/DDBJ databases">
        <title>Ca. Dormibacterota MAGs.</title>
        <authorList>
            <person name="Montgomery K."/>
        </authorList>
    </citation>
    <scope>NUCLEOTIDE SEQUENCE [LARGE SCALE GENOMIC DNA]</scope>
    <source>
        <strain evidence="16">SC8812_S17_18</strain>
    </source>
</reference>
<keyword evidence="8" id="KW-0963">Cytoplasm</keyword>
<dbReference type="InterPro" id="IPR036291">
    <property type="entry name" value="NAD(P)-bd_dom_sf"/>
</dbReference>
<dbReference type="UniPathway" id="UPA00940"/>
<feature type="binding site" evidence="11">
    <location>
        <position position="253"/>
    </location>
    <ligand>
        <name>NAD(+)</name>
        <dbReference type="ChEBI" id="CHEBI:57540"/>
    </ligand>
</feature>
<evidence type="ECO:0000256" key="4">
    <source>
        <dbReference type="ARBA" id="ARBA00023027"/>
    </source>
</evidence>
<evidence type="ECO:0000256" key="6">
    <source>
        <dbReference type="ARBA" id="ARBA00023209"/>
    </source>
</evidence>
<organism evidence="17 18">
    <name type="scientific">Candidatus Aeolococcus gillhamiae</name>
    <dbReference type="NCBI Taxonomy" id="3127015"/>
    <lineage>
        <taxon>Bacteria</taxon>
        <taxon>Bacillati</taxon>
        <taxon>Candidatus Dormiibacterota</taxon>
        <taxon>Candidatus Dormibacteria</taxon>
        <taxon>Candidatus Aeolococcales</taxon>
        <taxon>Candidatus Aeolococcaceae</taxon>
        <taxon>Candidatus Aeolococcus</taxon>
    </lineage>
</organism>
<evidence type="ECO:0000256" key="8">
    <source>
        <dbReference type="HAMAP-Rule" id="MF_00394"/>
    </source>
</evidence>
<dbReference type="HAMAP" id="MF_00394">
    <property type="entry name" value="NAD_Glyc3P_dehydrog"/>
    <property type="match status" value="1"/>
</dbReference>
<dbReference type="Proteomes" id="UP000248724">
    <property type="component" value="Unassembled WGS sequence"/>
</dbReference>
<evidence type="ECO:0000256" key="1">
    <source>
        <dbReference type="ARBA" id="ARBA00011009"/>
    </source>
</evidence>
<keyword evidence="6 8" id="KW-0594">Phospholipid biosynthesis</keyword>
<comment type="caution">
    <text evidence="8">Lacks conserved residue(s) required for the propagation of feature annotation.</text>
</comment>
<dbReference type="Gene3D" id="3.40.50.720">
    <property type="entry name" value="NAD(P)-binding Rossmann-like Domain"/>
    <property type="match status" value="1"/>
</dbReference>
<feature type="binding site" evidence="8">
    <location>
        <position position="253"/>
    </location>
    <ligand>
        <name>NADPH</name>
        <dbReference type="ChEBI" id="CHEBI:57783"/>
    </ligand>
</feature>
<dbReference type="InterPro" id="IPR006109">
    <property type="entry name" value="G3P_DH_NAD-dep_C"/>
</dbReference>
<dbReference type="GO" id="GO:0005829">
    <property type="term" value="C:cytosol"/>
    <property type="evidence" value="ECO:0007669"/>
    <property type="project" value="TreeGrafter"/>
</dbReference>
<evidence type="ECO:0000259" key="15">
    <source>
        <dbReference type="Pfam" id="PF07479"/>
    </source>
</evidence>
<feature type="binding site" evidence="8">
    <location>
        <position position="104"/>
    </location>
    <ligand>
        <name>sn-glycerol 3-phosphate</name>
        <dbReference type="ChEBI" id="CHEBI:57597"/>
    </ligand>
</feature>
<comment type="caution">
    <text evidence="17">The sequence shown here is derived from an EMBL/GenBank/DDBJ whole genome shotgun (WGS) entry which is preliminary data.</text>
</comment>
<dbReference type="EMBL" id="JAEKNS010000109">
    <property type="protein sequence ID" value="MBJ7595258.1"/>
    <property type="molecule type" value="Genomic_DNA"/>
</dbReference>
<dbReference type="Pfam" id="PF07479">
    <property type="entry name" value="NAD_Gly3P_dh_C"/>
    <property type="match status" value="1"/>
</dbReference>
<comment type="catalytic activity">
    <reaction evidence="8 13">
        <text>sn-glycerol 3-phosphate + NADP(+) = dihydroxyacetone phosphate + NADPH + H(+)</text>
        <dbReference type="Rhea" id="RHEA:11096"/>
        <dbReference type="ChEBI" id="CHEBI:15378"/>
        <dbReference type="ChEBI" id="CHEBI:57597"/>
        <dbReference type="ChEBI" id="CHEBI:57642"/>
        <dbReference type="ChEBI" id="CHEBI:57783"/>
        <dbReference type="ChEBI" id="CHEBI:58349"/>
        <dbReference type="EC" id="1.1.1.94"/>
    </reaction>
</comment>
<evidence type="ECO:0000313" key="16">
    <source>
        <dbReference type="EMBL" id="MBJ7595258.1"/>
    </source>
</evidence>
<feature type="binding site" evidence="8">
    <location>
        <position position="242"/>
    </location>
    <ligand>
        <name>sn-glycerol 3-phosphate</name>
        <dbReference type="ChEBI" id="CHEBI:57597"/>
    </ligand>
</feature>
<feature type="binding site" evidence="8">
    <location>
        <position position="104"/>
    </location>
    <ligand>
        <name>NADPH</name>
        <dbReference type="ChEBI" id="CHEBI:57783"/>
    </ligand>
</feature>
<evidence type="ECO:0000313" key="19">
    <source>
        <dbReference type="Proteomes" id="UP000606991"/>
    </source>
</evidence>
<keyword evidence="8" id="KW-0547">Nucleotide-binding</keyword>
<comment type="pathway">
    <text evidence="8">Membrane lipid metabolism; glycerophospholipid metabolism.</text>
</comment>
<dbReference type="SUPFAM" id="SSF48179">
    <property type="entry name" value="6-phosphogluconate dehydrogenase C-terminal domain-like"/>
    <property type="match status" value="1"/>
</dbReference>
<feature type="binding site" evidence="11">
    <location>
        <begin position="7"/>
        <end position="12"/>
    </location>
    <ligand>
        <name>NAD(+)</name>
        <dbReference type="ChEBI" id="CHEBI:57540"/>
    </ligand>
</feature>